<evidence type="ECO:0000256" key="4">
    <source>
        <dbReference type="ARBA" id="ARBA00022452"/>
    </source>
</evidence>
<organism evidence="8 9">
    <name type="scientific">Salmonella enterica subsp. enterica serovar Poona</name>
    <dbReference type="NCBI Taxonomy" id="436295"/>
    <lineage>
        <taxon>Bacteria</taxon>
        <taxon>Pseudomonadati</taxon>
        <taxon>Pseudomonadota</taxon>
        <taxon>Gammaproteobacteria</taxon>
        <taxon>Enterobacterales</taxon>
        <taxon>Enterobacteriaceae</taxon>
        <taxon>Salmonella</taxon>
    </lineage>
</organism>
<evidence type="ECO:0000256" key="2">
    <source>
        <dbReference type="ARBA" id="ARBA00007613"/>
    </source>
</evidence>
<dbReference type="Pfam" id="PF02321">
    <property type="entry name" value="OEP"/>
    <property type="match status" value="1"/>
</dbReference>
<reference evidence="8 9" key="1">
    <citation type="submission" date="2018-03" db="EMBL/GenBank/DDBJ databases">
        <title>Non-Typhoidal Salmonella genome sequencing and assembly.</title>
        <authorList>
            <person name="Matchawe C."/>
        </authorList>
    </citation>
    <scope>NUCLEOTIDE SEQUENCE [LARGE SCALE GENOMIC DNA]</scope>
    <source>
        <strain evidence="8 9">8EV</strain>
    </source>
</reference>
<accession>A0A659S3G2</accession>
<dbReference type="EMBL" id="PYKK01001485">
    <property type="protein sequence ID" value="TGD22422.1"/>
    <property type="molecule type" value="Genomic_DNA"/>
</dbReference>
<comment type="similarity">
    <text evidence="2">Belongs to the outer membrane factor (OMF) (TC 1.B.17) family.</text>
</comment>
<keyword evidence="6" id="KW-0472">Membrane</keyword>
<protein>
    <submittedName>
        <fullName evidence="8">Type I secretion protein TolC</fullName>
    </submittedName>
</protein>
<evidence type="ECO:0000256" key="1">
    <source>
        <dbReference type="ARBA" id="ARBA00004442"/>
    </source>
</evidence>
<proteinExistence type="inferred from homology"/>
<dbReference type="Gene3D" id="1.20.1600.10">
    <property type="entry name" value="Outer membrane efflux proteins (OEP)"/>
    <property type="match status" value="1"/>
</dbReference>
<dbReference type="GO" id="GO:0015288">
    <property type="term" value="F:porin activity"/>
    <property type="evidence" value="ECO:0007669"/>
    <property type="project" value="TreeGrafter"/>
</dbReference>
<evidence type="ECO:0000256" key="7">
    <source>
        <dbReference type="ARBA" id="ARBA00023237"/>
    </source>
</evidence>
<dbReference type="Proteomes" id="UP000297989">
    <property type="component" value="Unassembled WGS sequence"/>
</dbReference>
<dbReference type="GO" id="GO:1990281">
    <property type="term" value="C:efflux pump complex"/>
    <property type="evidence" value="ECO:0007669"/>
    <property type="project" value="TreeGrafter"/>
</dbReference>
<comment type="caution">
    <text evidence="8">The sequence shown here is derived from an EMBL/GenBank/DDBJ whole genome shotgun (WGS) entry which is preliminary data.</text>
</comment>
<keyword evidence="4" id="KW-1134">Transmembrane beta strand</keyword>
<dbReference type="GO" id="GO:0015562">
    <property type="term" value="F:efflux transmembrane transporter activity"/>
    <property type="evidence" value="ECO:0007669"/>
    <property type="project" value="InterPro"/>
</dbReference>
<evidence type="ECO:0000256" key="3">
    <source>
        <dbReference type="ARBA" id="ARBA00022448"/>
    </source>
</evidence>
<dbReference type="PANTHER" id="PTHR30026:SF22">
    <property type="entry name" value="OUTER MEMBRANE EFFLUX PROTEIN"/>
    <property type="match status" value="1"/>
</dbReference>
<dbReference type="AlphaFoldDB" id="A0A659S3G2"/>
<dbReference type="GO" id="GO:0009279">
    <property type="term" value="C:cell outer membrane"/>
    <property type="evidence" value="ECO:0007669"/>
    <property type="project" value="UniProtKB-SubCell"/>
</dbReference>
<evidence type="ECO:0000256" key="6">
    <source>
        <dbReference type="ARBA" id="ARBA00023136"/>
    </source>
</evidence>
<keyword evidence="3" id="KW-0813">Transport</keyword>
<gene>
    <name evidence="8" type="ORF">C9F10_21460</name>
</gene>
<sequence>MGRVAPVAIVLAFALFHHQPRGAEAPPMITSEGLATDQMLPSLDGSAAELPLSAAAPGNLTLNDAVNRAVSWHPSIREAVGKLLAQNEQIEVAKSKYYPQVSAGVNNGYSNTYTDHGYSPSLVLSVSQLLYDFGKVASQVRAETARAAQLQANLWLRLDPR</sequence>
<dbReference type="InterPro" id="IPR051906">
    <property type="entry name" value="TolC-like"/>
</dbReference>
<dbReference type="InterPro" id="IPR003423">
    <property type="entry name" value="OMP_efflux"/>
</dbReference>
<evidence type="ECO:0000256" key="5">
    <source>
        <dbReference type="ARBA" id="ARBA00022692"/>
    </source>
</evidence>
<feature type="non-terminal residue" evidence="8">
    <location>
        <position position="161"/>
    </location>
</feature>
<name>A0A659S3G2_SALET</name>
<comment type="subcellular location">
    <subcellularLocation>
        <location evidence="1">Cell outer membrane</location>
    </subcellularLocation>
</comment>
<dbReference type="SUPFAM" id="SSF56954">
    <property type="entry name" value="Outer membrane efflux proteins (OEP)"/>
    <property type="match status" value="1"/>
</dbReference>
<evidence type="ECO:0000313" key="9">
    <source>
        <dbReference type="Proteomes" id="UP000297989"/>
    </source>
</evidence>
<keyword evidence="7" id="KW-0998">Cell outer membrane</keyword>
<keyword evidence="5" id="KW-0812">Transmembrane</keyword>
<dbReference type="PANTHER" id="PTHR30026">
    <property type="entry name" value="OUTER MEMBRANE PROTEIN TOLC"/>
    <property type="match status" value="1"/>
</dbReference>
<evidence type="ECO:0000313" key="8">
    <source>
        <dbReference type="EMBL" id="TGD22422.1"/>
    </source>
</evidence>